<keyword evidence="1" id="KW-1133">Transmembrane helix</keyword>
<dbReference type="AlphaFoldDB" id="A0A918XM74"/>
<dbReference type="Proteomes" id="UP000654947">
    <property type="component" value="Unassembled WGS sequence"/>
</dbReference>
<feature type="transmembrane region" description="Helical" evidence="1">
    <location>
        <begin position="37"/>
        <end position="55"/>
    </location>
</feature>
<keyword evidence="1" id="KW-0812">Transmembrane</keyword>
<gene>
    <name evidence="2" type="ORF">GCM10007147_45590</name>
</gene>
<reference evidence="2 3" key="1">
    <citation type="journal article" date="2014" name="Int. J. Syst. Evol. Microbiol.">
        <title>Complete genome sequence of Corynebacterium casei LMG S-19264T (=DSM 44701T), isolated from a smear-ripened cheese.</title>
        <authorList>
            <consortium name="US DOE Joint Genome Institute (JGI-PGF)"/>
            <person name="Walter F."/>
            <person name="Albersmeier A."/>
            <person name="Kalinowski J."/>
            <person name="Ruckert C."/>
        </authorList>
    </citation>
    <scope>NUCLEOTIDE SEQUENCE [LARGE SCALE GENOMIC DNA]</scope>
    <source>
        <strain evidence="2 3">KCTC 19473</strain>
    </source>
</reference>
<evidence type="ECO:0000313" key="2">
    <source>
        <dbReference type="EMBL" id="GHD37511.1"/>
    </source>
</evidence>
<evidence type="ECO:0000313" key="3">
    <source>
        <dbReference type="Proteomes" id="UP000654947"/>
    </source>
</evidence>
<dbReference type="EMBL" id="BMXL01000049">
    <property type="protein sequence ID" value="GHD37511.1"/>
    <property type="molecule type" value="Genomic_DNA"/>
</dbReference>
<keyword evidence="3" id="KW-1185">Reference proteome</keyword>
<sequence>MLFVGVWFSGTHAISSGNMPDFLLDADSAHENPKPFVVVVWLAWTLISIVGMRKIQDPKARRLPHAQFMVPAARSLVSDYEMRRKPVILDRYDKAGEMGFLGGPVLQLHFRFA</sequence>
<name>A0A918XM74_9ACTN</name>
<proteinExistence type="predicted"/>
<evidence type="ECO:0000256" key="1">
    <source>
        <dbReference type="SAM" id="Phobius"/>
    </source>
</evidence>
<organism evidence="2 3">
    <name type="scientific">Nocardiopsis kunsanensis</name>
    <dbReference type="NCBI Taxonomy" id="141693"/>
    <lineage>
        <taxon>Bacteria</taxon>
        <taxon>Bacillati</taxon>
        <taxon>Actinomycetota</taxon>
        <taxon>Actinomycetes</taxon>
        <taxon>Streptosporangiales</taxon>
        <taxon>Nocardiopsidaceae</taxon>
        <taxon>Nocardiopsis</taxon>
    </lineage>
</organism>
<protein>
    <submittedName>
        <fullName evidence="2">Uncharacterized protein</fullName>
    </submittedName>
</protein>
<comment type="caution">
    <text evidence="2">The sequence shown here is derived from an EMBL/GenBank/DDBJ whole genome shotgun (WGS) entry which is preliminary data.</text>
</comment>
<keyword evidence="1" id="KW-0472">Membrane</keyword>
<accession>A0A918XM74</accession>